<evidence type="ECO:0000259" key="3">
    <source>
        <dbReference type="Pfam" id="PF25944"/>
    </source>
</evidence>
<dbReference type="PANTHER" id="PTHR30158">
    <property type="entry name" value="ACRA/E-RELATED COMPONENT OF DRUG EFFLUX TRANSPORTER"/>
    <property type="match status" value="1"/>
</dbReference>
<evidence type="ECO:0000256" key="2">
    <source>
        <dbReference type="SAM" id="MobiDB-lite"/>
    </source>
</evidence>
<comment type="caution">
    <text evidence="5">The sequence shown here is derived from an EMBL/GenBank/DDBJ whole genome shotgun (WGS) entry which is preliminary data.</text>
</comment>
<name>A0ABS1DB24_9PROT</name>
<dbReference type="Pfam" id="PF25944">
    <property type="entry name" value="Beta-barrel_RND"/>
    <property type="match status" value="1"/>
</dbReference>
<dbReference type="Pfam" id="PF25989">
    <property type="entry name" value="YknX_C"/>
    <property type="match status" value="1"/>
</dbReference>
<dbReference type="InterPro" id="IPR006143">
    <property type="entry name" value="RND_pump_MFP"/>
</dbReference>
<feature type="compositionally biased region" description="Basic residues" evidence="2">
    <location>
        <begin position="27"/>
        <end position="38"/>
    </location>
</feature>
<sequence>MGARRASLRERRRQHPRTRSGPVRTGTRPRRRGTRRGRPGAGADRPWLHQNRRAGVRDHGTGGPAGGQPGPGDLLTTVIQLHPIHVRFALPEDDALARQRAEAALSGESPNGNHAARLILPDGGLYAEAGKVDFTDSSVDPQTGTVRARAVFPNPERRIRPGQFVRVRLQTQTLPQALVVPERAIATDQRGEAVYVIDDEGTAHRRSVGLGPSVAQGRVIGDGLSAGARIVVDGLVSVRDGTAVQAEPLQTAASGSVGGDS</sequence>
<dbReference type="InterPro" id="IPR058637">
    <property type="entry name" value="YknX-like_C"/>
</dbReference>
<comment type="similarity">
    <text evidence="1">Belongs to the membrane fusion protein (MFP) (TC 8.A.1) family.</text>
</comment>
<dbReference type="Gene3D" id="2.40.30.170">
    <property type="match status" value="1"/>
</dbReference>
<gene>
    <name evidence="5" type="ORF">CKO28_03540</name>
</gene>
<evidence type="ECO:0000313" key="6">
    <source>
        <dbReference type="Proteomes" id="UP001296873"/>
    </source>
</evidence>
<organism evidence="5 6">
    <name type="scientific">Rhodovibrio sodomensis</name>
    <dbReference type="NCBI Taxonomy" id="1088"/>
    <lineage>
        <taxon>Bacteria</taxon>
        <taxon>Pseudomonadati</taxon>
        <taxon>Pseudomonadota</taxon>
        <taxon>Alphaproteobacteria</taxon>
        <taxon>Rhodospirillales</taxon>
        <taxon>Rhodovibrionaceae</taxon>
        <taxon>Rhodovibrio</taxon>
    </lineage>
</organism>
<feature type="compositionally biased region" description="Gly residues" evidence="2">
    <location>
        <begin position="61"/>
        <end position="70"/>
    </location>
</feature>
<evidence type="ECO:0008006" key="7">
    <source>
        <dbReference type="Google" id="ProtNLM"/>
    </source>
</evidence>
<dbReference type="Gene3D" id="2.40.420.20">
    <property type="match status" value="1"/>
</dbReference>
<dbReference type="NCBIfam" id="TIGR01730">
    <property type="entry name" value="RND_mfp"/>
    <property type="match status" value="1"/>
</dbReference>
<dbReference type="InterPro" id="IPR058626">
    <property type="entry name" value="MdtA-like_b-barrel"/>
</dbReference>
<protein>
    <recommendedName>
        <fullName evidence="7">RND efflux pump membrane fusion protein barrel-sandwich domain-containing protein</fullName>
    </recommendedName>
</protein>
<dbReference type="Proteomes" id="UP001296873">
    <property type="component" value="Unassembled WGS sequence"/>
</dbReference>
<dbReference type="EMBL" id="NRRL01000004">
    <property type="protein sequence ID" value="MBK1667117.1"/>
    <property type="molecule type" value="Genomic_DNA"/>
</dbReference>
<feature type="domain" description="YknX-like C-terminal permuted SH3-like" evidence="4">
    <location>
        <begin position="177"/>
        <end position="245"/>
    </location>
</feature>
<dbReference type="PANTHER" id="PTHR30158:SF24">
    <property type="entry name" value="HLYD FAMILY SECRETION PROTEIN"/>
    <property type="match status" value="1"/>
</dbReference>
<evidence type="ECO:0000256" key="1">
    <source>
        <dbReference type="ARBA" id="ARBA00009477"/>
    </source>
</evidence>
<accession>A0ABS1DB24</accession>
<dbReference type="SUPFAM" id="SSF111369">
    <property type="entry name" value="HlyD-like secretion proteins"/>
    <property type="match status" value="1"/>
</dbReference>
<feature type="region of interest" description="Disordered" evidence="2">
    <location>
        <begin position="1"/>
        <end position="72"/>
    </location>
</feature>
<reference evidence="5 6" key="1">
    <citation type="journal article" date="2020" name="Microorganisms">
        <title>Osmotic Adaptation and Compatible Solute Biosynthesis of Phototrophic Bacteria as Revealed from Genome Analyses.</title>
        <authorList>
            <person name="Imhoff J.F."/>
            <person name="Rahn T."/>
            <person name="Kunzel S."/>
            <person name="Keller A."/>
            <person name="Neulinger S.C."/>
        </authorList>
    </citation>
    <scope>NUCLEOTIDE SEQUENCE [LARGE SCALE GENOMIC DNA]</scope>
    <source>
        <strain evidence="5 6">DSM 9895</strain>
    </source>
</reference>
<evidence type="ECO:0000259" key="4">
    <source>
        <dbReference type="Pfam" id="PF25989"/>
    </source>
</evidence>
<evidence type="ECO:0000313" key="5">
    <source>
        <dbReference type="EMBL" id="MBK1667117.1"/>
    </source>
</evidence>
<feature type="domain" description="Multidrug resistance protein MdtA-like beta-barrel" evidence="3">
    <location>
        <begin position="83"/>
        <end position="172"/>
    </location>
</feature>
<keyword evidence="6" id="KW-1185">Reference proteome</keyword>
<proteinExistence type="inferred from homology"/>